<reference evidence="6 7" key="1">
    <citation type="submission" date="2018-06" db="EMBL/GenBank/DDBJ databases">
        <title>A transcriptomic atlas of mushroom development highlights an independent origin of complex multicellularity.</title>
        <authorList>
            <consortium name="DOE Joint Genome Institute"/>
            <person name="Krizsan K."/>
            <person name="Almasi E."/>
            <person name="Merenyi Z."/>
            <person name="Sahu N."/>
            <person name="Viragh M."/>
            <person name="Koszo T."/>
            <person name="Mondo S."/>
            <person name="Kiss B."/>
            <person name="Balint B."/>
            <person name="Kues U."/>
            <person name="Barry K."/>
            <person name="Hegedus J.C."/>
            <person name="Henrissat B."/>
            <person name="Johnson J."/>
            <person name="Lipzen A."/>
            <person name="Ohm R."/>
            <person name="Nagy I."/>
            <person name="Pangilinan J."/>
            <person name="Yan J."/>
            <person name="Xiong Y."/>
            <person name="Grigoriev I.V."/>
            <person name="Hibbett D.S."/>
            <person name="Nagy L.G."/>
        </authorList>
    </citation>
    <scope>NUCLEOTIDE SEQUENCE [LARGE SCALE GENOMIC DNA]</scope>
    <source>
        <strain evidence="6 7">SZMC22713</strain>
    </source>
</reference>
<protein>
    <submittedName>
        <fullName evidence="6">Ribosomal protein L28e</fullName>
    </submittedName>
</protein>
<feature type="region of interest" description="Disordered" evidence="4">
    <location>
        <begin position="56"/>
        <end position="107"/>
    </location>
</feature>
<evidence type="ECO:0000313" key="6">
    <source>
        <dbReference type="EMBL" id="TDL26369.1"/>
    </source>
</evidence>
<organism evidence="6 7">
    <name type="scientific">Rickenella mellea</name>
    <dbReference type="NCBI Taxonomy" id="50990"/>
    <lineage>
        <taxon>Eukaryota</taxon>
        <taxon>Fungi</taxon>
        <taxon>Dikarya</taxon>
        <taxon>Basidiomycota</taxon>
        <taxon>Agaricomycotina</taxon>
        <taxon>Agaricomycetes</taxon>
        <taxon>Hymenochaetales</taxon>
        <taxon>Rickenellaceae</taxon>
        <taxon>Rickenella</taxon>
    </lineage>
</organism>
<comment type="similarity">
    <text evidence="1">Belongs to the eukaryotic ribosomal protein eL28 family.</text>
</comment>
<feature type="compositionally biased region" description="Low complexity" evidence="4">
    <location>
        <begin position="79"/>
        <end position="90"/>
    </location>
</feature>
<proteinExistence type="inferred from homology"/>
<sequence>MSSDLQWLLLRKNNSYMVKRVREGPVFSKEQGNPLNLHSFKYSGLANSKTIHVHDSGSGVHITTRKPSSASSHVKGARHTTSIRSGSGTRRSLRVASGPSKKGYRPDLRRAVLARAAALIAAQKEPKPTPEKKIRGKKAKTA</sequence>
<keyword evidence="3" id="KW-0687">Ribonucleoprotein</keyword>
<feature type="compositionally biased region" description="Basic and acidic residues" evidence="4">
    <location>
        <begin position="124"/>
        <end position="133"/>
    </location>
</feature>
<dbReference type="Proteomes" id="UP000294933">
    <property type="component" value="Unassembled WGS sequence"/>
</dbReference>
<evidence type="ECO:0000256" key="3">
    <source>
        <dbReference type="ARBA" id="ARBA00023274"/>
    </source>
</evidence>
<feature type="region of interest" description="Disordered" evidence="4">
    <location>
        <begin position="120"/>
        <end position="142"/>
    </location>
</feature>
<dbReference type="GO" id="GO:0006412">
    <property type="term" value="P:translation"/>
    <property type="evidence" value="ECO:0007669"/>
    <property type="project" value="InterPro"/>
</dbReference>
<dbReference type="OrthoDB" id="338850at2759"/>
<dbReference type="GO" id="GO:0005840">
    <property type="term" value="C:ribosome"/>
    <property type="evidence" value="ECO:0007669"/>
    <property type="project" value="UniProtKB-KW"/>
</dbReference>
<dbReference type="VEuPathDB" id="FungiDB:BD410DRAFT_518457"/>
<keyword evidence="7" id="KW-1185">Reference proteome</keyword>
<name>A0A4Y7QHR8_9AGAM</name>
<evidence type="ECO:0000256" key="1">
    <source>
        <dbReference type="ARBA" id="ARBA00007926"/>
    </source>
</evidence>
<dbReference type="Pfam" id="PF01778">
    <property type="entry name" value="Ribosomal_L28e"/>
    <property type="match status" value="1"/>
</dbReference>
<feature type="domain" description="Ribosomal eL28/Mak16" evidence="5">
    <location>
        <begin position="5"/>
        <end position="120"/>
    </location>
</feature>
<evidence type="ECO:0000256" key="4">
    <source>
        <dbReference type="SAM" id="MobiDB-lite"/>
    </source>
</evidence>
<accession>A0A4Y7QHR8</accession>
<dbReference type="STRING" id="50990.A0A4Y7QHR8"/>
<dbReference type="InterPro" id="IPR002672">
    <property type="entry name" value="Ribosomal_eL28"/>
</dbReference>
<dbReference type="EMBL" id="ML170161">
    <property type="protein sequence ID" value="TDL26369.1"/>
    <property type="molecule type" value="Genomic_DNA"/>
</dbReference>
<evidence type="ECO:0000259" key="5">
    <source>
        <dbReference type="Pfam" id="PF01778"/>
    </source>
</evidence>
<dbReference type="PANTHER" id="PTHR10544">
    <property type="entry name" value="60S RIBOSOMAL PROTEIN L28"/>
    <property type="match status" value="1"/>
</dbReference>
<gene>
    <name evidence="6" type="ORF">BD410DRAFT_518457</name>
</gene>
<dbReference type="GO" id="GO:0003735">
    <property type="term" value="F:structural constituent of ribosome"/>
    <property type="evidence" value="ECO:0007669"/>
    <property type="project" value="InterPro"/>
</dbReference>
<evidence type="ECO:0000256" key="2">
    <source>
        <dbReference type="ARBA" id="ARBA00022980"/>
    </source>
</evidence>
<dbReference type="GO" id="GO:1990904">
    <property type="term" value="C:ribonucleoprotein complex"/>
    <property type="evidence" value="ECO:0007669"/>
    <property type="project" value="UniProtKB-KW"/>
</dbReference>
<evidence type="ECO:0000313" key="7">
    <source>
        <dbReference type="Proteomes" id="UP000294933"/>
    </source>
</evidence>
<keyword evidence="2 6" id="KW-0689">Ribosomal protein</keyword>
<dbReference type="AlphaFoldDB" id="A0A4Y7QHR8"/>
<dbReference type="InterPro" id="IPR029004">
    <property type="entry name" value="Ribosomal_eL28/Mak16"/>
</dbReference>
<dbReference type="Gene3D" id="3.30.390.110">
    <property type="match status" value="1"/>
</dbReference>